<dbReference type="AlphaFoldDB" id="A0A6G1HRL7"/>
<dbReference type="CDD" id="cd00024">
    <property type="entry name" value="CD_CSD"/>
    <property type="match status" value="1"/>
</dbReference>
<dbReference type="OrthoDB" id="4492772at2759"/>
<evidence type="ECO:0000256" key="1">
    <source>
        <dbReference type="ARBA" id="ARBA00011353"/>
    </source>
</evidence>
<dbReference type="InterPro" id="IPR000953">
    <property type="entry name" value="Chromo/chromo_shadow_dom"/>
</dbReference>
<keyword evidence="4" id="KW-1185">Reference proteome</keyword>
<name>A0A6G1HRL7_9PEZI</name>
<dbReference type="Proteomes" id="UP000799640">
    <property type="component" value="Unassembled WGS sequence"/>
</dbReference>
<dbReference type="PROSITE" id="PS50013">
    <property type="entry name" value="CHROMO_2"/>
    <property type="match status" value="1"/>
</dbReference>
<evidence type="ECO:0000259" key="2">
    <source>
        <dbReference type="PROSITE" id="PS50013"/>
    </source>
</evidence>
<sequence length="111" mass="13123">MSSLITHPLSTEAEWEVEEVLNSRVFKGKKDPLTGKREYLQYMVKWRGWPDDRKWYDWDDLVGCPALIAAFHRTYRSKPGPHESFKKYTSETWDAWEKDVEDNIAARLALC</sequence>
<organism evidence="3 4">
    <name type="scientific">Trichodelitschia bisporula</name>
    <dbReference type="NCBI Taxonomy" id="703511"/>
    <lineage>
        <taxon>Eukaryota</taxon>
        <taxon>Fungi</taxon>
        <taxon>Dikarya</taxon>
        <taxon>Ascomycota</taxon>
        <taxon>Pezizomycotina</taxon>
        <taxon>Dothideomycetes</taxon>
        <taxon>Dothideomycetes incertae sedis</taxon>
        <taxon>Phaeotrichales</taxon>
        <taxon>Phaeotrichaceae</taxon>
        <taxon>Trichodelitschia</taxon>
    </lineage>
</organism>
<reference evidence="3" key="1">
    <citation type="journal article" date="2020" name="Stud. Mycol.">
        <title>101 Dothideomycetes genomes: a test case for predicting lifestyles and emergence of pathogens.</title>
        <authorList>
            <person name="Haridas S."/>
            <person name="Albert R."/>
            <person name="Binder M."/>
            <person name="Bloem J."/>
            <person name="Labutti K."/>
            <person name="Salamov A."/>
            <person name="Andreopoulos B."/>
            <person name="Baker S."/>
            <person name="Barry K."/>
            <person name="Bills G."/>
            <person name="Bluhm B."/>
            <person name="Cannon C."/>
            <person name="Castanera R."/>
            <person name="Culley D."/>
            <person name="Daum C."/>
            <person name="Ezra D."/>
            <person name="Gonzalez J."/>
            <person name="Henrissat B."/>
            <person name="Kuo A."/>
            <person name="Liang C."/>
            <person name="Lipzen A."/>
            <person name="Lutzoni F."/>
            <person name="Magnuson J."/>
            <person name="Mondo S."/>
            <person name="Nolan M."/>
            <person name="Ohm R."/>
            <person name="Pangilinan J."/>
            <person name="Park H.-J."/>
            <person name="Ramirez L."/>
            <person name="Alfaro M."/>
            <person name="Sun H."/>
            <person name="Tritt A."/>
            <person name="Yoshinaga Y."/>
            <person name="Zwiers L.-H."/>
            <person name="Turgeon B."/>
            <person name="Goodwin S."/>
            <person name="Spatafora J."/>
            <person name="Crous P."/>
            <person name="Grigoriev I."/>
        </authorList>
    </citation>
    <scope>NUCLEOTIDE SEQUENCE</scope>
    <source>
        <strain evidence="3">CBS 262.69</strain>
    </source>
</reference>
<evidence type="ECO:0000313" key="3">
    <source>
        <dbReference type="EMBL" id="KAF2398551.1"/>
    </source>
</evidence>
<dbReference type="Pfam" id="PF00385">
    <property type="entry name" value="Chromo"/>
    <property type="match status" value="1"/>
</dbReference>
<dbReference type="SMART" id="SM00298">
    <property type="entry name" value="CHROMO"/>
    <property type="match status" value="1"/>
</dbReference>
<evidence type="ECO:0000313" key="4">
    <source>
        <dbReference type="Proteomes" id="UP000799640"/>
    </source>
</evidence>
<gene>
    <name evidence="3" type="ORF">EJ06DRAFT_115558</name>
</gene>
<feature type="domain" description="Chromo" evidence="2">
    <location>
        <begin position="15"/>
        <end position="83"/>
    </location>
</feature>
<dbReference type="EMBL" id="ML996700">
    <property type="protein sequence ID" value="KAF2398551.1"/>
    <property type="molecule type" value="Genomic_DNA"/>
</dbReference>
<dbReference type="InterPro" id="IPR016197">
    <property type="entry name" value="Chromo-like_dom_sf"/>
</dbReference>
<protein>
    <recommendedName>
        <fullName evidence="2">Chromo domain-containing protein</fullName>
    </recommendedName>
</protein>
<dbReference type="Gene3D" id="2.40.50.40">
    <property type="match status" value="1"/>
</dbReference>
<dbReference type="GO" id="GO:0006338">
    <property type="term" value="P:chromatin remodeling"/>
    <property type="evidence" value="ECO:0007669"/>
    <property type="project" value="UniProtKB-ARBA"/>
</dbReference>
<comment type="subunit">
    <text evidence="1">Component of the NuA4 histone acetyltransferase complex.</text>
</comment>
<accession>A0A6G1HRL7</accession>
<dbReference type="InterPro" id="IPR023780">
    <property type="entry name" value="Chromo_domain"/>
</dbReference>
<proteinExistence type="predicted"/>
<dbReference type="SUPFAM" id="SSF54160">
    <property type="entry name" value="Chromo domain-like"/>
    <property type="match status" value="1"/>
</dbReference>